<comment type="similarity">
    <text evidence="2 6">Belongs to the copper transporter (Ctr) (TC 1.A.56) family. SLC31A subfamily.</text>
</comment>
<dbReference type="GO" id="GO:0016020">
    <property type="term" value="C:membrane"/>
    <property type="evidence" value="ECO:0007669"/>
    <property type="project" value="UniProtKB-SubCell"/>
</dbReference>
<evidence type="ECO:0000313" key="8">
    <source>
        <dbReference type="Proteomes" id="UP001165063"/>
    </source>
</evidence>
<dbReference type="EMBL" id="BSXU01000165">
    <property type="protein sequence ID" value="GMG19614.1"/>
    <property type="molecule type" value="Genomic_DNA"/>
</dbReference>
<organism evidence="7 8">
    <name type="scientific">Ambrosiozyma monospora</name>
    <name type="common">Yeast</name>
    <name type="synonym">Endomycopsis monosporus</name>
    <dbReference type="NCBI Taxonomy" id="43982"/>
    <lineage>
        <taxon>Eukaryota</taxon>
        <taxon>Fungi</taxon>
        <taxon>Dikarya</taxon>
        <taxon>Ascomycota</taxon>
        <taxon>Saccharomycotina</taxon>
        <taxon>Pichiomycetes</taxon>
        <taxon>Pichiales</taxon>
        <taxon>Pichiaceae</taxon>
        <taxon>Ambrosiozyma</taxon>
    </lineage>
</organism>
<comment type="subcellular location">
    <subcellularLocation>
        <location evidence="1 6">Membrane</location>
        <topology evidence="1 6">Multi-pass membrane protein</topology>
    </subcellularLocation>
</comment>
<evidence type="ECO:0000256" key="1">
    <source>
        <dbReference type="ARBA" id="ARBA00004141"/>
    </source>
</evidence>
<dbReference type="PANTHER" id="PTHR12483">
    <property type="entry name" value="SOLUTE CARRIER FAMILY 31 COPPER TRANSPORTERS"/>
    <property type="match status" value="1"/>
</dbReference>
<evidence type="ECO:0000256" key="3">
    <source>
        <dbReference type="ARBA" id="ARBA00022692"/>
    </source>
</evidence>
<keyword evidence="6" id="KW-0186">Copper</keyword>
<dbReference type="GO" id="GO:0005375">
    <property type="term" value="F:copper ion transmembrane transporter activity"/>
    <property type="evidence" value="ECO:0007669"/>
    <property type="project" value="UniProtKB-UniRule"/>
</dbReference>
<keyword evidence="3 6" id="KW-0812">Transmembrane</keyword>
<accession>A0A9W6YLL9</accession>
<dbReference type="AlphaFoldDB" id="A0A9W6YLL9"/>
<sequence>MAEELYNDLPIEVKMAGMDMSSSSATTTAMSAMTNMAATTTSMAMSMSGMDMDSMTASSTSMDMSGMDMSSMDMGTSTASSAMTAMTSSAMSSMSSTSSTSHKCKISMLWNWYTIDSCFIARSWHNHTRGHFAGSCIGVFLIVLGAEWLHRLDYEYNLALAKRRRAQYMAKNPGAAVNGHETDSSENLKDADVASSPYVNEGYLKTSLMPILETLKHSWYLNFLRKNTGEVYPNALDHVLRSVFFTIQWLLSYLIMLLFMYYNGYIIISCMLGALFGHFLFSYKPLCSCSGAITEHPDARKCCM</sequence>
<evidence type="ECO:0000256" key="5">
    <source>
        <dbReference type="ARBA" id="ARBA00023136"/>
    </source>
</evidence>
<dbReference type="OrthoDB" id="161814at2759"/>
<evidence type="ECO:0000256" key="4">
    <source>
        <dbReference type="ARBA" id="ARBA00022989"/>
    </source>
</evidence>
<evidence type="ECO:0000313" key="7">
    <source>
        <dbReference type="EMBL" id="GMG19614.1"/>
    </source>
</evidence>
<keyword evidence="6" id="KW-0813">Transport</keyword>
<keyword evidence="6" id="KW-0406">Ion transport</keyword>
<keyword evidence="8" id="KW-1185">Reference proteome</keyword>
<proteinExistence type="inferred from homology"/>
<comment type="caution">
    <text evidence="7">The sequence shown here is derived from an EMBL/GenBank/DDBJ whole genome shotgun (WGS) entry which is preliminary data.</text>
</comment>
<keyword evidence="4 6" id="KW-1133">Transmembrane helix</keyword>
<evidence type="ECO:0000256" key="6">
    <source>
        <dbReference type="RuleBase" id="RU367022"/>
    </source>
</evidence>
<dbReference type="PANTHER" id="PTHR12483:SF73">
    <property type="entry name" value="COPPER TRANSPORT PROTEIN CTR3"/>
    <property type="match status" value="1"/>
</dbReference>
<reference evidence="7" key="1">
    <citation type="submission" date="2023-04" db="EMBL/GenBank/DDBJ databases">
        <title>Ambrosiozyma monospora NBRC 1965.</title>
        <authorList>
            <person name="Ichikawa N."/>
            <person name="Sato H."/>
            <person name="Tonouchi N."/>
        </authorList>
    </citation>
    <scope>NUCLEOTIDE SEQUENCE</scope>
    <source>
        <strain evidence="7">NBRC 1965</strain>
    </source>
</reference>
<keyword evidence="6" id="KW-0187">Copper transport</keyword>
<evidence type="ECO:0000256" key="2">
    <source>
        <dbReference type="ARBA" id="ARBA00006921"/>
    </source>
</evidence>
<name>A0A9W6YLL9_AMBMO</name>
<feature type="transmembrane region" description="Helical" evidence="6">
    <location>
        <begin position="265"/>
        <end position="283"/>
    </location>
</feature>
<dbReference type="Proteomes" id="UP001165063">
    <property type="component" value="Unassembled WGS sequence"/>
</dbReference>
<dbReference type="InterPro" id="IPR007274">
    <property type="entry name" value="Cop_transporter"/>
</dbReference>
<gene>
    <name evidence="7" type="ORF">Amon01_000060200</name>
</gene>
<dbReference type="Pfam" id="PF04145">
    <property type="entry name" value="Ctr"/>
    <property type="match status" value="1"/>
</dbReference>
<keyword evidence="5 6" id="KW-0472">Membrane</keyword>
<protein>
    <recommendedName>
        <fullName evidence="6">Copper transport protein</fullName>
    </recommendedName>
</protein>